<keyword evidence="1" id="KW-0175">Coiled coil</keyword>
<dbReference type="RefSeq" id="WP_332520045.1">
    <property type="nucleotide sequence ID" value="NZ_JANRHA010000007.1"/>
</dbReference>
<keyword evidence="2" id="KW-0472">Membrane</keyword>
<accession>A0A9X4RHR4</accession>
<keyword evidence="2" id="KW-1133">Transmembrane helix</keyword>
<name>A0A9X4RHR4_9ACTN</name>
<dbReference type="AlphaFoldDB" id="A0A9X4RHR4"/>
<dbReference type="Gene3D" id="6.10.250.660">
    <property type="match status" value="1"/>
</dbReference>
<proteinExistence type="predicted"/>
<evidence type="ECO:0000313" key="3">
    <source>
        <dbReference type="EMBL" id="MDG3015381.1"/>
    </source>
</evidence>
<dbReference type="EMBL" id="JANRHA010000007">
    <property type="protein sequence ID" value="MDG3015381.1"/>
    <property type="molecule type" value="Genomic_DNA"/>
</dbReference>
<organism evidence="3 4">
    <name type="scientific">Speluncibacter jeojiensis</name>
    <dbReference type="NCBI Taxonomy" id="2710754"/>
    <lineage>
        <taxon>Bacteria</taxon>
        <taxon>Bacillati</taxon>
        <taxon>Actinomycetota</taxon>
        <taxon>Actinomycetes</taxon>
        <taxon>Mycobacteriales</taxon>
        <taxon>Speluncibacteraceae</taxon>
        <taxon>Speluncibacter</taxon>
    </lineage>
</organism>
<evidence type="ECO:0000256" key="1">
    <source>
        <dbReference type="SAM" id="Coils"/>
    </source>
</evidence>
<dbReference type="Proteomes" id="UP001152755">
    <property type="component" value="Unassembled WGS sequence"/>
</dbReference>
<keyword evidence="4" id="KW-1185">Reference proteome</keyword>
<evidence type="ECO:0000256" key="2">
    <source>
        <dbReference type="SAM" id="Phobius"/>
    </source>
</evidence>
<feature type="coiled-coil region" evidence="1">
    <location>
        <begin position="75"/>
        <end position="102"/>
    </location>
</feature>
<gene>
    <name evidence="3" type="ORF">NVS88_12555</name>
</gene>
<dbReference type="NCBIfam" id="TIGR03544">
    <property type="entry name" value="DivI1A_domain"/>
    <property type="match status" value="1"/>
</dbReference>
<sequence>MVTVLLYVVVVALVAGLLFVVASYVFGRSEELAPIPVGMTVTKLPRVDVTGADVRALRFQQVVRGYKAAEVDWALDHLAGEIDQLRTELARVEAHALSLEAEAAGRRDEDR</sequence>
<dbReference type="InterPro" id="IPR019933">
    <property type="entry name" value="DivIVA_domain"/>
</dbReference>
<keyword evidence="2" id="KW-0812">Transmembrane</keyword>
<reference evidence="3" key="1">
    <citation type="submission" date="2022-08" db="EMBL/GenBank/DDBJ databases">
        <title>Genome analysis of Corynebacteriales strain.</title>
        <authorList>
            <person name="Lee S.D."/>
        </authorList>
    </citation>
    <scope>NUCLEOTIDE SEQUENCE</scope>
    <source>
        <strain evidence="3">D3-21</strain>
    </source>
</reference>
<feature type="transmembrane region" description="Helical" evidence="2">
    <location>
        <begin position="6"/>
        <end position="26"/>
    </location>
</feature>
<comment type="caution">
    <text evidence="3">The sequence shown here is derived from an EMBL/GenBank/DDBJ whole genome shotgun (WGS) entry which is preliminary data.</text>
</comment>
<evidence type="ECO:0000313" key="4">
    <source>
        <dbReference type="Proteomes" id="UP001152755"/>
    </source>
</evidence>
<protein>
    <submittedName>
        <fullName evidence="3">DivIVA domain-containing protein</fullName>
    </submittedName>
</protein>